<dbReference type="EMBL" id="CAXIPU020000798">
    <property type="protein sequence ID" value="CAL1672669.1"/>
    <property type="molecule type" value="Genomic_DNA"/>
</dbReference>
<organism evidence="1 2">
    <name type="scientific">Lasius platythorax</name>
    <dbReference type="NCBI Taxonomy" id="488582"/>
    <lineage>
        <taxon>Eukaryota</taxon>
        <taxon>Metazoa</taxon>
        <taxon>Ecdysozoa</taxon>
        <taxon>Arthropoda</taxon>
        <taxon>Hexapoda</taxon>
        <taxon>Insecta</taxon>
        <taxon>Pterygota</taxon>
        <taxon>Neoptera</taxon>
        <taxon>Endopterygota</taxon>
        <taxon>Hymenoptera</taxon>
        <taxon>Apocrita</taxon>
        <taxon>Aculeata</taxon>
        <taxon>Formicoidea</taxon>
        <taxon>Formicidae</taxon>
        <taxon>Formicinae</taxon>
        <taxon>Lasius</taxon>
        <taxon>Lasius</taxon>
    </lineage>
</organism>
<dbReference type="AlphaFoldDB" id="A0AAV2N042"/>
<name>A0AAV2N042_9HYME</name>
<evidence type="ECO:0000313" key="2">
    <source>
        <dbReference type="Proteomes" id="UP001497644"/>
    </source>
</evidence>
<comment type="caution">
    <text evidence="1">The sequence shown here is derived from an EMBL/GenBank/DDBJ whole genome shotgun (WGS) entry which is preliminary data.</text>
</comment>
<gene>
    <name evidence="1" type="ORF">LPLAT_LOCUS10568</name>
</gene>
<protein>
    <submittedName>
        <fullName evidence="1">Uncharacterized protein</fullName>
    </submittedName>
</protein>
<accession>A0AAV2N042</accession>
<reference evidence="1" key="1">
    <citation type="submission" date="2024-04" db="EMBL/GenBank/DDBJ databases">
        <authorList>
            <consortium name="Molecular Ecology Group"/>
        </authorList>
    </citation>
    <scope>NUCLEOTIDE SEQUENCE</scope>
</reference>
<dbReference type="Proteomes" id="UP001497644">
    <property type="component" value="Unassembled WGS sequence"/>
</dbReference>
<keyword evidence="2" id="KW-1185">Reference proteome</keyword>
<sequence length="140" mass="15908">MHHHRFIRFTYSLVEVPKQLSGTLDPDLSQRLLWLVLISYTFAITSGHNRSYLRGRFYSKTTLDQVVSPRLIVQNSQPWDTSDFSSVVVLTLGRRRFVDSRSSEVGRHRASYLGVPRSNASRGSSVPPSPAQSMLVCAQW</sequence>
<proteinExistence type="predicted"/>
<evidence type="ECO:0000313" key="1">
    <source>
        <dbReference type="EMBL" id="CAL1672669.1"/>
    </source>
</evidence>